<reference evidence="3" key="2">
    <citation type="submission" date="2015-01" db="EMBL/GenBank/DDBJ databases">
        <title>Evolutionary Origins and Diversification of the Mycorrhizal Mutualists.</title>
        <authorList>
            <consortium name="DOE Joint Genome Institute"/>
            <consortium name="Mycorrhizal Genomics Consortium"/>
            <person name="Kohler A."/>
            <person name="Kuo A."/>
            <person name="Nagy L.G."/>
            <person name="Floudas D."/>
            <person name="Copeland A."/>
            <person name="Barry K.W."/>
            <person name="Cichocki N."/>
            <person name="Veneault-Fourrey C."/>
            <person name="LaButti K."/>
            <person name="Lindquist E.A."/>
            <person name="Lipzen A."/>
            <person name="Lundell T."/>
            <person name="Morin E."/>
            <person name="Murat C."/>
            <person name="Riley R."/>
            <person name="Ohm R."/>
            <person name="Sun H."/>
            <person name="Tunlid A."/>
            <person name="Henrissat B."/>
            <person name="Grigoriev I.V."/>
            <person name="Hibbett D.S."/>
            <person name="Martin F."/>
        </authorList>
    </citation>
    <scope>NUCLEOTIDE SEQUENCE [LARGE SCALE GENOMIC DNA]</scope>
    <source>
        <strain evidence="3">Foug A</strain>
    </source>
</reference>
<dbReference type="InParanoid" id="A0A0C3DDH6"/>
<dbReference type="EMBL" id="KN822162">
    <property type="protein sequence ID" value="KIM54101.1"/>
    <property type="molecule type" value="Genomic_DNA"/>
</dbReference>
<proteinExistence type="predicted"/>
<feature type="non-terminal residue" evidence="2">
    <location>
        <position position="1"/>
    </location>
</feature>
<dbReference type="HOGENOM" id="CLU_006344_5_1_1"/>
<feature type="region of interest" description="Disordered" evidence="1">
    <location>
        <begin position="1"/>
        <end position="21"/>
    </location>
</feature>
<dbReference type="OrthoDB" id="2418900at2759"/>
<organism evidence="2 3">
    <name type="scientific">Scleroderma citrinum Foug A</name>
    <dbReference type="NCBI Taxonomy" id="1036808"/>
    <lineage>
        <taxon>Eukaryota</taxon>
        <taxon>Fungi</taxon>
        <taxon>Dikarya</taxon>
        <taxon>Basidiomycota</taxon>
        <taxon>Agaricomycotina</taxon>
        <taxon>Agaricomycetes</taxon>
        <taxon>Agaricomycetidae</taxon>
        <taxon>Boletales</taxon>
        <taxon>Sclerodermatineae</taxon>
        <taxon>Sclerodermataceae</taxon>
        <taxon>Scleroderma</taxon>
    </lineage>
</organism>
<gene>
    <name evidence="2" type="ORF">SCLCIDRAFT_74926</name>
</gene>
<dbReference type="STRING" id="1036808.A0A0C3DDH6"/>
<evidence type="ECO:0000256" key="1">
    <source>
        <dbReference type="SAM" id="MobiDB-lite"/>
    </source>
</evidence>
<reference evidence="2 3" key="1">
    <citation type="submission" date="2014-04" db="EMBL/GenBank/DDBJ databases">
        <authorList>
            <consortium name="DOE Joint Genome Institute"/>
            <person name="Kuo A."/>
            <person name="Kohler A."/>
            <person name="Nagy L.G."/>
            <person name="Floudas D."/>
            <person name="Copeland A."/>
            <person name="Barry K.W."/>
            <person name="Cichocki N."/>
            <person name="Veneault-Fourrey C."/>
            <person name="LaButti K."/>
            <person name="Lindquist E.A."/>
            <person name="Lipzen A."/>
            <person name="Lundell T."/>
            <person name="Morin E."/>
            <person name="Murat C."/>
            <person name="Sun H."/>
            <person name="Tunlid A."/>
            <person name="Henrissat B."/>
            <person name="Grigoriev I.V."/>
            <person name="Hibbett D.S."/>
            <person name="Martin F."/>
            <person name="Nordberg H.P."/>
            <person name="Cantor M.N."/>
            <person name="Hua S.X."/>
        </authorList>
    </citation>
    <scope>NUCLEOTIDE SEQUENCE [LARGE SCALE GENOMIC DNA]</scope>
    <source>
        <strain evidence="2 3">Foug A</strain>
    </source>
</reference>
<sequence>IEDAQTPMELLQPTQDREVSPEDVVEDFHERLCDFIPDSEHRVDSSAGGKLEEDMRVEEDIYPNAVRILRTDKTLHEIWKRNFGNEGGDQKFSPFDSETDWCFAEWAIKSGVGHKQLDRLLAIPRLVDKAGLSYSNTRNLLKFLEDIPAQAKWELVALSFKDMPKDRYLKALLGDPVLAKDIVYKPKRIFTTAKRDKNEMWMGRWW</sequence>
<dbReference type="Proteomes" id="UP000053989">
    <property type="component" value="Unassembled WGS sequence"/>
</dbReference>
<dbReference type="AlphaFoldDB" id="A0A0C3DDH6"/>
<name>A0A0C3DDH6_9AGAM</name>
<evidence type="ECO:0000313" key="2">
    <source>
        <dbReference type="EMBL" id="KIM54101.1"/>
    </source>
</evidence>
<accession>A0A0C3DDH6</accession>
<evidence type="ECO:0000313" key="3">
    <source>
        <dbReference type="Proteomes" id="UP000053989"/>
    </source>
</evidence>
<feature type="non-terminal residue" evidence="2">
    <location>
        <position position="206"/>
    </location>
</feature>
<keyword evidence="3" id="KW-1185">Reference proteome</keyword>
<protein>
    <submittedName>
        <fullName evidence="2">Uncharacterized protein</fullName>
    </submittedName>
</protein>